<proteinExistence type="predicted"/>
<feature type="compositionally biased region" description="Polar residues" evidence="1">
    <location>
        <begin position="169"/>
        <end position="179"/>
    </location>
</feature>
<organism evidence="2 3">
    <name type="scientific">Caerostris darwini</name>
    <dbReference type="NCBI Taxonomy" id="1538125"/>
    <lineage>
        <taxon>Eukaryota</taxon>
        <taxon>Metazoa</taxon>
        <taxon>Ecdysozoa</taxon>
        <taxon>Arthropoda</taxon>
        <taxon>Chelicerata</taxon>
        <taxon>Arachnida</taxon>
        <taxon>Araneae</taxon>
        <taxon>Araneomorphae</taxon>
        <taxon>Entelegynae</taxon>
        <taxon>Araneoidea</taxon>
        <taxon>Araneidae</taxon>
        <taxon>Caerostris</taxon>
    </lineage>
</organism>
<keyword evidence="3" id="KW-1185">Reference proteome</keyword>
<comment type="caution">
    <text evidence="2">The sequence shown here is derived from an EMBL/GenBank/DDBJ whole genome shotgun (WGS) entry which is preliminary data.</text>
</comment>
<protein>
    <submittedName>
        <fullName evidence="2">Uncharacterized protein</fullName>
    </submittedName>
</protein>
<dbReference type="AlphaFoldDB" id="A0AAV4QHW5"/>
<sequence length="179" mass="20323">MDTHSTATVNSAKTIFFSKNIGFPVSDKQEKPSASHPCPTRLMTVTLPPPVSRPSSEPERSNARLAKMPDTYFKLHRDEKILAVLNCSRGFTRKARPPFAIMEPRLICTVIYESPSIYGQILLMQLSETLYDRVFWKITESNSNHYAEEDSSQTNWRQNQAKREEQKPAGQSTVDSESV</sequence>
<reference evidence="2 3" key="1">
    <citation type="submission" date="2021-06" db="EMBL/GenBank/DDBJ databases">
        <title>Caerostris darwini draft genome.</title>
        <authorList>
            <person name="Kono N."/>
            <person name="Arakawa K."/>
        </authorList>
    </citation>
    <scope>NUCLEOTIDE SEQUENCE [LARGE SCALE GENOMIC DNA]</scope>
</reference>
<evidence type="ECO:0000256" key="1">
    <source>
        <dbReference type="SAM" id="MobiDB-lite"/>
    </source>
</evidence>
<dbReference type="EMBL" id="BPLQ01004406">
    <property type="protein sequence ID" value="GIY07854.1"/>
    <property type="molecule type" value="Genomic_DNA"/>
</dbReference>
<name>A0AAV4QHW5_9ARAC</name>
<evidence type="ECO:0000313" key="2">
    <source>
        <dbReference type="EMBL" id="GIY07854.1"/>
    </source>
</evidence>
<feature type="region of interest" description="Disordered" evidence="1">
    <location>
        <begin position="146"/>
        <end position="179"/>
    </location>
</feature>
<gene>
    <name evidence="2" type="ORF">CDAR_57911</name>
</gene>
<dbReference type="Proteomes" id="UP001054837">
    <property type="component" value="Unassembled WGS sequence"/>
</dbReference>
<evidence type="ECO:0000313" key="3">
    <source>
        <dbReference type="Proteomes" id="UP001054837"/>
    </source>
</evidence>
<accession>A0AAV4QHW5</accession>